<dbReference type="AlphaFoldDB" id="A0AB74TWS2"/>
<name>A0AB74TWS2_9LACT</name>
<dbReference type="EMBL" id="CP142436">
    <property type="protein sequence ID" value="XBC50941.1"/>
    <property type="molecule type" value="Genomic_DNA"/>
</dbReference>
<evidence type="ECO:0000256" key="1">
    <source>
        <dbReference type="SAM" id="MobiDB-lite"/>
    </source>
</evidence>
<proteinExistence type="predicted"/>
<protein>
    <submittedName>
        <fullName evidence="2">Uncharacterized protein</fullName>
    </submittedName>
</protein>
<dbReference type="RefSeq" id="WP_347299042.1">
    <property type="nucleotide sequence ID" value="NZ_CP142436.1"/>
</dbReference>
<sequence>MKRALIIAALTASIVWIYHKRGSVSAGTDNATSRNYYGPKRPKNPKKGDLWFTGENVRIASGRLSTKRFNMINYRPKSNHENQL</sequence>
<reference evidence="2" key="1">
    <citation type="submission" date="2023-12" db="EMBL/GenBank/DDBJ databases">
        <title>Dolosigranulum savutii sp. nov. isolated from human upper respiratory samples collected in Botswana.</title>
        <authorList>
            <person name="Kelly M.S."/>
        </authorList>
    </citation>
    <scope>NUCLEOTIDE SEQUENCE</scope>
    <source>
        <strain evidence="2">MSK211</strain>
    </source>
</reference>
<accession>A0AB74TWS2</accession>
<evidence type="ECO:0000313" key="2">
    <source>
        <dbReference type="EMBL" id="XBC50941.1"/>
    </source>
</evidence>
<gene>
    <name evidence="2" type="ORF">VUQ07_06785</name>
</gene>
<feature type="compositionally biased region" description="Polar residues" evidence="1">
    <location>
        <begin position="25"/>
        <end position="35"/>
    </location>
</feature>
<organism evidence="2">
    <name type="scientific">Dolosigranulum savutiense</name>
    <dbReference type="NCBI Taxonomy" id="3110288"/>
    <lineage>
        <taxon>Bacteria</taxon>
        <taxon>Bacillati</taxon>
        <taxon>Bacillota</taxon>
        <taxon>Bacilli</taxon>
        <taxon>Lactobacillales</taxon>
        <taxon>Carnobacteriaceae</taxon>
        <taxon>Dolosigranulum</taxon>
    </lineage>
</organism>
<feature type="region of interest" description="Disordered" evidence="1">
    <location>
        <begin position="25"/>
        <end position="49"/>
    </location>
</feature>